<dbReference type="AlphaFoldDB" id="A0A084EXG7"/>
<name>A0A084EXG7_9BACT</name>
<comment type="caution">
    <text evidence="1">The sequence shown here is derived from an EMBL/GenBank/DDBJ whole genome shotgun (WGS) entry which is preliminary data.</text>
</comment>
<organism evidence="1 2">
    <name type="scientific">Ureaplasma diversum NCTC 246</name>
    <dbReference type="NCBI Taxonomy" id="1188241"/>
    <lineage>
        <taxon>Bacteria</taxon>
        <taxon>Bacillati</taxon>
        <taxon>Mycoplasmatota</taxon>
        <taxon>Mycoplasmoidales</taxon>
        <taxon>Mycoplasmoidaceae</taxon>
        <taxon>Ureaplasma</taxon>
    </lineage>
</organism>
<gene>
    <name evidence="1" type="ORF">UDIV_5460</name>
</gene>
<keyword evidence="2" id="KW-1185">Reference proteome</keyword>
<dbReference type="EMBL" id="JFDP01000066">
    <property type="protein sequence ID" value="KEZ22659.1"/>
    <property type="molecule type" value="Genomic_DNA"/>
</dbReference>
<reference evidence="1 2" key="1">
    <citation type="submission" date="2014-02" db="EMBL/GenBank/DDBJ databases">
        <title>Genome sequence of Ureaplasma diversum strain 246.</title>
        <authorList>
            <person name="Sirand-Pugnet P."/>
            <person name="Breton M."/>
            <person name="Dordet-Frisoni E."/>
            <person name="Baranowski E."/>
            <person name="Barre A."/>
            <person name="Couture C."/>
            <person name="Dupuy V."/>
            <person name="Gaurivaud P."/>
            <person name="Jacob D."/>
            <person name="Lemaitre C."/>
            <person name="Manso-Silvan L."/>
            <person name="Nikolski M."/>
            <person name="Nouvel L.-X."/>
            <person name="Poumarat F."/>
            <person name="Tardy F."/>
            <person name="Thebault P."/>
            <person name="Theil S."/>
            <person name="Citti C."/>
            <person name="Thiaucourt F."/>
            <person name="Blanchard A."/>
        </authorList>
    </citation>
    <scope>NUCLEOTIDE SEQUENCE [LARGE SCALE GENOMIC DNA]</scope>
    <source>
        <strain evidence="1 2">NCTC 246</strain>
    </source>
</reference>
<dbReference type="eggNOG" id="COG4889">
    <property type="taxonomic scope" value="Bacteria"/>
</dbReference>
<evidence type="ECO:0000313" key="1">
    <source>
        <dbReference type="EMBL" id="KEZ22659.1"/>
    </source>
</evidence>
<dbReference type="Proteomes" id="UP000028537">
    <property type="component" value="Unassembled WGS sequence"/>
</dbReference>
<dbReference type="RefSeq" id="WP_038103162.1">
    <property type="nucleotide sequence ID" value="NZ_JFDP01000066.1"/>
</dbReference>
<protein>
    <recommendedName>
        <fullName evidence="3">PD-(D/E)XK endonuclease-like domain-containing protein</fullName>
    </recommendedName>
</protein>
<proteinExistence type="predicted"/>
<accession>A0A084EXG7</accession>
<evidence type="ECO:0008006" key="3">
    <source>
        <dbReference type="Google" id="ProtNLM"/>
    </source>
</evidence>
<sequence>MSSVTAVVRKTKQPKNGYLPIKSFEVYSMYEPINRSGENVHPSLVGLAVDYLFRLNNKEVSQSLFSVALEGAMILDNYNLFNGIENNNEFEYVKSLIDSLNNDLSDLDIIKVIEIASYDPAYRAGVQNYTPFQSMIEKNGFVNKITLNNIRFMVTKMIQYFQDENKIIETGSTFIGGYGDNIQTGDCDFLSKDTLWDLKVSKYEPKKEDSLQLLIYYVLGYERCRKISFEHIKYLGIYNPSIGKVYKLEIAKIDKDLIRYVDDQLIQ</sequence>
<evidence type="ECO:0000313" key="2">
    <source>
        <dbReference type="Proteomes" id="UP000028537"/>
    </source>
</evidence>
<dbReference type="OrthoDB" id="2296273at2"/>